<evidence type="ECO:0000256" key="6">
    <source>
        <dbReference type="SAM" id="Phobius"/>
    </source>
</evidence>
<dbReference type="EMBL" id="JBBPBM010000004">
    <property type="protein sequence ID" value="KAK8588866.1"/>
    <property type="molecule type" value="Genomic_DNA"/>
</dbReference>
<accession>A0ABR2FX97</accession>
<evidence type="ECO:0000256" key="1">
    <source>
        <dbReference type="ARBA" id="ARBA00004141"/>
    </source>
</evidence>
<keyword evidence="3 6" id="KW-0812">Transmembrane</keyword>
<keyword evidence="4 6" id="KW-1133">Transmembrane helix</keyword>
<organism evidence="10 11">
    <name type="scientific">Hibiscus sabdariffa</name>
    <name type="common">roselle</name>
    <dbReference type="NCBI Taxonomy" id="183260"/>
    <lineage>
        <taxon>Eukaryota</taxon>
        <taxon>Viridiplantae</taxon>
        <taxon>Streptophyta</taxon>
        <taxon>Embryophyta</taxon>
        <taxon>Tracheophyta</taxon>
        <taxon>Spermatophyta</taxon>
        <taxon>Magnoliopsida</taxon>
        <taxon>eudicotyledons</taxon>
        <taxon>Gunneridae</taxon>
        <taxon>Pentapetalae</taxon>
        <taxon>rosids</taxon>
        <taxon>malvids</taxon>
        <taxon>Malvales</taxon>
        <taxon>Malvaceae</taxon>
        <taxon>Malvoideae</taxon>
        <taxon>Hibiscus</taxon>
    </lineage>
</organism>
<feature type="signal peptide" evidence="7">
    <location>
        <begin position="1"/>
        <end position="26"/>
    </location>
</feature>
<dbReference type="Pfam" id="PF13355">
    <property type="entry name" value="ARC6-like_IMS"/>
    <property type="match status" value="1"/>
</dbReference>
<evidence type="ECO:0000313" key="10">
    <source>
        <dbReference type="EMBL" id="KAK8588866.1"/>
    </source>
</evidence>
<feature type="domain" description="Plastid division protein CDP1-like 1st alpha solenoid" evidence="9">
    <location>
        <begin position="612"/>
        <end position="757"/>
    </location>
</feature>
<dbReference type="InterPro" id="IPR001727">
    <property type="entry name" value="GDT1-like"/>
</dbReference>
<dbReference type="PANTHER" id="PTHR33925:SF2">
    <property type="entry name" value="PLASTID DIVISION PROTEIN CDP1, CHLOROPLASTIC"/>
    <property type="match status" value="1"/>
</dbReference>
<reference evidence="10 11" key="1">
    <citation type="journal article" date="2024" name="G3 (Bethesda)">
        <title>Genome assembly of Hibiscus sabdariffa L. provides insights into metabolisms of medicinal natural products.</title>
        <authorList>
            <person name="Kim T."/>
        </authorList>
    </citation>
    <scope>NUCLEOTIDE SEQUENCE [LARGE SCALE GENOMIC DNA]</scope>
    <source>
        <strain evidence="10">TK-2024</strain>
        <tissue evidence="10">Old leaves</tissue>
    </source>
</reference>
<keyword evidence="5 6" id="KW-0472">Membrane</keyword>
<evidence type="ECO:0000256" key="4">
    <source>
        <dbReference type="ARBA" id="ARBA00022989"/>
    </source>
</evidence>
<evidence type="ECO:0000256" key="5">
    <source>
        <dbReference type="ARBA" id="ARBA00023136"/>
    </source>
</evidence>
<dbReference type="Proteomes" id="UP001472677">
    <property type="component" value="Unassembled WGS sequence"/>
</dbReference>
<feature type="transmembrane region" description="Helical" evidence="6">
    <location>
        <begin position="113"/>
        <end position="135"/>
    </location>
</feature>
<feature type="transmembrane region" description="Helical" evidence="6">
    <location>
        <begin position="234"/>
        <end position="259"/>
    </location>
</feature>
<evidence type="ECO:0000256" key="3">
    <source>
        <dbReference type="ARBA" id="ARBA00022692"/>
    </source>
</evidence>
<dbReference type="InterPro" id="IPR058032">
    <property type="entry name" value="CDP1-like_a_solenoid_1"/>
</dbReference>
<evidence type="ECO:0000259" key="9">
    <source>
        <dbReference type="Pfam" id="PF25515"/>
    </source>
</evidence>
<dbReference type="Pfam" id="PF01169">
    <property type="entry name" value="GDT1"/>
    <property type="match status" value="2"/>
</dbReference>
<keyword evidence="11" id="KW-1185">Reference proteome</keyword>
<comment type="similarity">
    <text evidence="2">Belongs to the GDT1 family.</text>
</comment>
<feature type="transmembrane region" description="Helical" evidence="6">
    <location>
        <begin position="147"/>
        <end position="164"/>
    </location>
</feature>
<comment type="caution">
    <text evidence="10">The sequence shown here is derived from an EMBL/GenBank/DDBJ whole genome shotgun (WGS) entry which is preliminary data.</text>
</comment>
<dbReference type="Pfam" id="PF25515">
    <property type="entry name" value="Arm_PDR"/>
    <property type="match status" value="1"/>
</dbReference>
<name>A0ABR2FX97_9ROSI</name>
<sequence length="1271" mass="139454">MGSTSIRSLFIAFFFFFFALSSISFAQDAEVQAGKEESGGSIKDLGRRGMIVAKNLQNGVLDDPVGTALGFDSGLGIVDAFFASFSMIIVSEIGDETFIIAALMAMRHPKSTVLSGALAALFVMTVLSTGLGRIVPNLISRKHTNSAATVLYAFFGLRLLYIAWRSDTKGSQKKEMEEVEEKLETGQGKTYYRRFLSRFCTPIFLESFILTFLAEWGDRSQIATIALATHKNAVGVAVGAVIGHTMCTSLAVVGGSMLAAKISQRSVATDLPFNGEIQGKAIAREYHFYCMEIDLLSCEQRCHGISDLNHLAYDSSYPVIRNEVQPKSKAELQLEQALHLLPLLKARGYSCDLCSRMSAFGYSWDLCLRMLENELALDVEVEIALHAAVGEAMNIVDDKPSQRNKPPKIGCFLRKVNGCGRRGFCFFLGNSMQCEMALSNLTLSPTIPPSSSSSSSSSSSLFTRSSTLCEIPGFETLIVSNGCFRFPTASPRNRWQSSAIDTRGGVAGIVENNMSVSSSSSSSSGATVSGNAFVDIPVSCYHLIGVSSQAEKDEIVKSVMNLKSTEVDDGYTSDIVVSRQEVLMDVRDKLLFEKEYTGNVKEKIPPKSCLRFPWRWLPAAVCLLQEVGEEELVLQIGRAAIQRPDAKPYIHDLLLSMALAECSIAKIGFVKNKVSEGFEALARAQSLLRNTKSLKQMALLSQIEESLEELAPTCTLELLGLPRSPENADRRRGAIAALGELLRQGLDVEASCQVQDWSSFLGQALSRLLASEVVDILPWDNLAISRKNKKSIESQNQRVVIDFTCFYMALVAHIALGFSSRQTDLIIKAKTICECLITSEGADLKLEEAFCLFILRRGSEAEVIEKLQQLESTSNHAPRNSIAGKEILGSSSTKSSLEFWLKDAVLSLFPDTRDCSPSLANYFGGERKALRSKKSNSAPQTIPNLGHRSLATALAAERKDFEDSLPRMKSSLHLVSTVKQLPPADLQSPFALGVSSSGNNVNASSIQLERKFGGNQNKAWENWFSPSNVTESVTFVAVLGCIILTGFKLSGMKLSEIRRMSIWASGKPHVSTSSLTRKGDSFLNYNSAHIKASGIVDRIKKLLEVAKVQFINPAEAMNSKISCLPASLSTSITAVNRKQMSVEEAEALVRQWQAIKAEALGPSHQVDTLSEALDESMLIQWQALADTAKARCCYWRFVLLQLTILRADILMDVNMGEMAEIKALLEEAAELVDESQLKNPNYYSMYKIRYILRRQDDGSWKFCGGDIEMPS</sequence>
<protein>
    <submittedName>
        <fullName evidence="10">Uncharacterized protein</fullName>
    </submittedName>
</protein>
<evidence type="ECO:0000256" key="7">
    <source>
        <dbReference type="SAM" id="SignalP"/>
    </source>
</evidence>
<gene>
    <name evidence="10" type="ORF">V6N12_023278</name>
</gene>
<keyword evidence="7" id="KW-0732">Signal</keyword>
<evidence type="ECO:0000259" key="8">
    <source>
        <dbReference type="Pfam" id="PF13355"/>
    </source>
</evidence>
<dbReference type="InterPro" id="IPR044685">
    <property type="entry name" value="CPD1-like"/>
</dbReference>
<dbReference type="PANTHER" id="PTHR33925">
    <property type="entry name" value="PLASTID DIVISION PROTEIN CDP1, CHLOROPLASTIC-RELATED"/>
    <property type="match status" value="1"/>
</dbReference>
<feature type="domain" description="Plastid division protein CDP1-like IMS" evidence="8">
    <location>
        <begin position="1145"/>
        <end position="1262"/>
    </location>
</feature>
<dbReference type="InterPro" id="IPR025344">
    <property type="entry name" value="CDP1-like_IMS"/>
</dbReference>
<comment type="subcellular location">
    <subcellularLocation>
        <location evidence="1">Membrane</location>
        <topology evidence="1">Multi-pass membrane protein</topology>
    </subcellularLocation>
</comment>
<evidence type="ECO:0000313" key="11">
    <source>
        <dbReference type="Proteomes" id="UP001472677"/>
    </source>
</evidence>
<proteinExistence type="inferred from homology"/>
<evidence type="ECO:0000256" key="2">
    <source>
        <dbReference type="ARBA" id="ARBA00009190"/>
    </source>
</evidence>
<feature type="chain" id="PRO_5046971690" evidence="7">
    <location>
        <begin position="27"/>
        <end position="1271"/>
    </location>
</feature>